<evidence type="ECO:0000313" key="1">
    <source>
        <dbReference type="EMBL" id="KAG5931407.1"/>
    </source>
</evidence>
<name>A0A9P7M785_9HYPO</name>
<dbReference type="AlphaFoldDB" id="A0A9P7M785"/>
<proteinExistence type="predicted"/>
<gene>
    <name evidence="1" type="ORF">E4U60_006108</name>
</gene>
<accession>A0A9P7M785</accession>
<protein>
    <submittedName>
        <fullName evidence="1">Uncharacterized protein</fullName>
    </submittedName>
</protein>
<sequence length="133" mass="15011">MYGILGKTEQTRVFDQVDFVAKKLLRQSDVVICRNRNMNSEAGLADGYVAYRTGHLATSGSLAAWSHPLSEAQARARGDVTHGEIWRGWRLERRETQAGRRKIDKANDKNYRAYLSSSGQHLRSTAKKTFAEP</sequence>
<comment type="caution">
    <text evidence="1">The sequence shown here is derived from an EMBL/GenBank/DDBJ whole genome shotgun (WGS) entry which is preliminary data.</text>
</comment>
<dbReference type="EMBL" id="SRPO01000576">
    <property type="protein sequence ID" value="KAG5931407.1"/>
    <property type="molecule type" value="Genomic_DNA"/>
</dbReference>
<organism evidence="1 2">
    <name type="scientific">Claviceps pazoutovae</name>
    <dbReference type="NCBI Taxonomy" id="1649127"/>
    <lineage>
        <taxon>Eukaryota</taxon>
        <taxon>Fungi</taxon>
        <taxon>Dikarya</taxon>
        <taxon>Ascomycota</taxon>
        <taxon>Pezizomycotina</taxon>
        <taxon>Sordariomycetes</taxon>
        <taxon>Hypocreomycetidae</taxon>
        <taxon>Hypocreales</taxon>
        <taxon>Clavicipitaceae</taxon>
        <taxon>Claviceps</taxon>
    </lineage>
</organism>
<keyword evidence="2" id="KW-1185">Reference proteome</keyword>
<dbReference type="Proteomes" id="UP000706124">
    <property type="component" value="Unassembled WGS sequence"/>
</dbReference>
<evidence type="ECO:0000313" key="2">
    <source>
        <dbReference type="Proteomes" id="UP000706124"/>
    </source>
</evidence>
<reference evidence="1 2" key="1">
    <citation type="journal article" date="2020" name="bioRxiv">
        <title>Whole genome comparisons of ergot fungi reveals the divergence and evolution of species within the genus Claviceps are the result of varying mechanisms driving genome evolution and host range expansion.</title>
        <authorList>
            <person name="Wyka S.A."/>
            <person name="Mondo S.J."/>
            <person name="Liu M."/>
            <person name="Dettman J."/>
            <person name="Nalam V."/>
            <person name="Broders K.D."/>
        </authorList>
    </citation>
    <scope>NUCLEOTIDE SEQUENCE [LARGE SCALE GENOMIC DNA]</scope>
    <source>
        <strain evidence="1 2">CCC 1485</strain>
    </source>
</reference>